<evidence type="ECO:0000313" key="1">
    <source>
        <dbReference type="EMBL" id="MBB4845967.1"/>
    </source>
</evidence>
<protein>
    <submittedName>
        <fullName evidence="1">Uncharacterized protein</fullName>
    </submittedName>
</protein>
<dbReference type="AlphaFoldDB" id="A0A840LKZ3"/>
<keyword evidence="2" id="KW-1185">Reference proteome</keyword>
<dbReference type="EMBL" id="JACHLP010000012">
    <property type="protein sequence ID" value="MBB4845967.1"/>
    <property type="molecule type" value="Genomic_DNA"/>
</dbReference>
<accession>A0A840LKZ3</accession>
<comment type="caution">
    <text evidence="1">The sequence shown here is derived from an EMBL/GenBank/DDBJ whole genome shotgun (WGS) entry which is preliminary data.</text>
</comment>
<dbReference type="Proteomes" id="UP000562027">
    <property type="component" value="Unassembled WGS sequence"/>
</dbReference>
<name>A0A840LKZ3_9BURK</name>
<gene>
    <name evidence="1" type="ORF">HNP55_004521</name>
</gene>
<proteinExistence type="predicted"/>
<reference evidence="1 2" key="1">
    <citation type="submission" date="2020-08" db="EMBL/GenBank/DDBJ databases">
        <title>Functional genomics of gut bacteria from endangered species of beetles.</title>
        <authorList>
            <person name="Carlos-Shanley C."/>
        </authorList>
    </citation>
    <scope>NUCLEOTIDE SEQUENCE [LARGE SCALE GENOMIC DNA]</scope>
    <source>
        <strain evidence="1 2">S00239</strain>
    </source>
</reference>
<organism evidence="1 2">
    <name type="scientific">Roseateles oligotrophus</name>
    <dbReference type="NCBI Taxonomy" id="1769250"/>
    <lineage>
        <taxon>Bacteria</taxon>
        <taxon>Pseudomonadati</taxon>
        <taxon>Pseudomonadota</taxon>
        <taxon>Betaproteobacteria</taxon>
        <taxon>Burkholderiales</taxon>
        <taxon>Sphaerotilaceae</taxon>
        <taxon>Roseateles</taxon>
    </lineage>
</organism>
<evidence type="ECO:0000313" key="2">
    <source>
        <dbReference type="Proteomes" id="UP000562027"/>
    </source>
</evidence>
<sequence>MRLISACSHHLRFSPWPVTVKHHLKAIFAKLTAHRRARRP</sequence>
<dbReference type="RefSeq" id="WP_281385281.1">
    <property type="nucleotide sequence ID" value="NZ_JACHLP010000012.1"/>
</dbReference>